<evidence type="ECO:0000256" key="2">
    <source>
        <dbReference type="ARBA" id="ARBA00022692"/>
    </source>
</evidence>
<evidence type="ECO:0000256" key="6">
    <source>
        <dbReference type="SAM" id="Phobius"/>
    </source>
</evidence>
<dbReference type="PIRSF" id="PIRSF006648">
    <property type="entry name" value="DrrB"/>
    <property type="match status" value="1"/>
</dbReference>
<keyword evidence="9" id="KW-1185">Reference proteome</keyword>
<evidence type="ECO:0000313" key="8">
    <source>
        <dbReference type="EMBL" id="REH48605.1"/>
    </source>
</evidence>
<feature type="transmembrane region" description="Helical" evidence="6">
    <location>
        <begin position="236"/>
        <end position="254"/>
    </location>
</feature>
<keyword evidence="5" id="KW-0046">Antibiotic resistance</keyword>
<feature type="transmembrane region" description="Helical" evidence="6">
    <location>
        <begin position="100"/>
        <end position="126"/>
    </location>
</feature>
<dbReference type="OrthoDB" id="9255971at2"/>
<dbReference type="GO" id="GO:0043190">
    <property type="term" value="C:ATP-binding cassette (ABC) transporter complex"/>
    <property type="evidence" value="ECO:0007669"/>
    <property type="project" value="InterPro"/>
</dbReference>
<comment type="subcellular location">
    <subcellularLocation>
        <location evidence="1">Membrane</location>
        <topology evidence="1">Multi-pass membrane protein</topology>
    </subcellularLocation>
</comment>
<dbReference type="InterPro" id="IPR000412">
    <property type="entry name" value="ABC_2_transport"/>
</dbReference>
<keyword evidence="2 6" id="KW-0812">Transmembrane</keyword>
<dbReference type="Pfam" id="PF12698">
    <property type="entry name" value="ABC2_membrane_3"/>
    <property type="match status" value="1"/>
</dbReference>
<feature type="domain" description="ABC transmembrane type-2" evidence="7">
    <location>
        <begin position="23"/>
        <end position="257"/>
    </location>
</feature>
<feature type="transmembrane region" description="Helical" evidence="6">
    <location>
        <begin position="138"/>
        <end position="163"/>
    </location>
</feature>
<dbReference type="InterPro" id="IPR051784">
    <property type="entry name" value="Nod_factor_ABC_transporter"/>
</dbReference>
<dbReference type="PROSITE" id="PS51012">
    <property type="entry name" value="ABC_TM2"/>
    <property type="match status" value="1"/>
</dbReference>
<reference evidence="8 9" key="1">
    <citation type="submission" date="2018-08" db="EMBL/GenBank/DDBJ databases">
        <title>Genomic Encyclopedia of Archaeal and Bacterial Type Strains, Phase II (KMG-II): from individual species to whole genera.</title>
        <authorList>
            <person name="Goeker M."/>
        </authorList>
    </citation>
    <scope>NUCLEOTIDE SEQUENCE [LARGE SCALE GENOMIC DNA]</scope>
    <source>
        <strain evidence="8 9">DSM 45791</strain>
    </source>
</reference>
<accession>A0A3E0HRJ0</accession>
<keyword evidence="3 6" id="KW-1133">Transmembrane helix</keyword>
<evidence type="ECO:0000256" key="4">
    <source>
        <dbReference type="ARBA" id="ARBA00023136"/>
    </source>
</evidence>
<protein>
    <submittedName>
        <fullName evidence="8">ABC-2 type transport system permease protein</fullName>
    </submittedName>
</protein>
<dbReference type="PANTHER" id="PTHR43229:SF6">
    <property type="entry name" value="ABC-TYPE MULTIDRUG TRANSPORT SYSTEM, PERMEASE COMPONENT"/>
    <property type="match status" value="1"/>
</dbReference>
<feature type="transmembrane region" description="Helical" evidence="6">
    <location>
        <begin position="54"/>
        <end position="80"/>
    </location>
</feature>
<dbReference type="EMBL" id="QUNO01000005">
    <property type="protein sequence ID" value="REH48605.1"/>
    <property type="molecule type" value="Genomic_DNA"/>
</dbReference>
<feature type="transmembrane region" description="Helical" evidence="6">
    <location>
        <begin position="25"/>
        <end position="42"/>
    </location>
</feature>
<proteinExistence type="predicted"/>
<evidence type="ECO:0000259" key="7">
    <source>
        <dbReference type="PROSITE" id="PS51012"/>
    </source>
</evidence>
<dbReference type="InterPro" id="IPR013525">
    <property type="entry name" value="ABC2_TM"/>
</dbReference>
<sequence>MSAIRIGLASGRIELRHVFTTPTELASFFLPGLVFMVVLTFLRSVPVSGGGLSYGALMLASMIGSGLLTMGMTLMTSSLAADREDGGLLRAKALPNGMTAYLIGKTVLVSGATLSTALIMLVYALLLFDVTPPGPGGWLVLVLVLLVGLVATLLIGAVLGALFPNPRVAAVISIPMLALTAISGILFPITVLPAWVQWIAQVFPMYWLGLGVRSSLLPDSALAVEIGHSWRTWETFGVLGAWVVLGLLLAPPVLRRMARRASGTTVSVQPEKAKLRSG</sequence>
<evidence type="ECO:0000256" key="3">
    <source>
        <dbReference type="ARBA" id="ARBA00022989"/>
    </source>
</evidence>
<organism evidence="8 9">
    <name type="scientific">Kutzneria buriramensis</name>
    <dbReference type="NCBI Taxonomy" id="1045776"/>
    <lineage>
        <taxon>Bacteria</taxon>
        <taxon>Bacillati</taxon>
        <taxon>Actinomycetota</taxon>
        <taxon>Actinomycetes</taxon>
        <taxon>Pseudonocardiales</taxon>
        <taxon>Pseudonocardiaceae</taxon>
        <taxon>Kutzneria</taxon>
    </lineage>
</organism>
<evidence type="ECO:0000256" key="5">
    <source>
        <dbReference type="ARBA" id="ARBA00023251"/>
    </source>
</evidence>
<keyword evidence="4 6" id="KW-0472">Membrane</keyword>
<dbReference type="GO" id="GO:0140359">
    <property type="term" value="F:ABC-type transporter activity"/>
    <property type="evidence" value="ECO:0007669"/>
    <property type="project" value="InterPro"/>
</dbReference>
<dbReference type="GO" id="GO:0046677">
    <property type="term" value="P:response to antibiotic"/>
    <property type="evidence" value="ECO:0007669"/>
    <property type="project" value="UniProtKB-KW"/>
</dbReference>
<evidence type="ECO:0000313" key="9">
    <source>
        <dbReference type="Proteomes" id="UP000256269"/>
    </source>
</evidence>
<comment type="caution">
    <text evidence="8">The sequence shown here is derived from an EMBL/GenBank/DDBJ whole genome shotgun (WGS) entry which is preliminary data.</text>
</comment>
<name>A0A3E0HRJ0_9PSEU</name>
<dbReference type="RefSeq" id="WP_116175352.1">
    <property type="nucleotide sequence ID" value="NZ_CP144375.1"/>
</dbReference>
<feature type="transmembrane region" description="Helical" evidence="6">
    <location>
        <begin position="169"/>
        <end position="191"/>
    </location>
</feature>
<gene>
    <name evidence="8" type="ORF">BCF44_105464</name>
</gene>
<dbReference type="PANTHER" id="PTHR43229">
    <property type="entry name" value="NODULATION PROTEIN J"/>
    <property type="match status" value="1"/>
</dbReference>
<evidence type="ECO:0000256" key="1">
    <source>
        <dbReference type="ARBA" id="ARBA00004141"/>
    </source>
</evidence>
<dbReference type="AlphaFoldDB" id="A0A3E0HRJ0"/>
<dbReference type="Proteomes" id="UP000256269">
    <property type="component" value="Unassembled WGS sequence"/>
</dbReference>
<dbReference type="InterPro" id="IPR047817">
    <property type="entry name" value="ABC2_TM_bact-type"/>
</dbReference>